<sequence>MNGFNSSRIDYIFTSDNILSNIIRHEVKKLENIQTDHKALTIMIKLAKILNFDKNSMIKEIKKQKNWIKLDTEDWETIAATVEEQITKEDTQLTINWNTIVEIYQNTHQEIIEKKKLNIEEENKAMENCSNEEILNKNPQLYIKNMIIKRDRLLYLEYIGHRIEKFLNKLLDKLYNKYCRETAKNFQIAKRMYIAISTLPNWNEDNMIKKRNKLKLESLVKLYNNKETIEDKKLDIDKLRDPMKNDKSRKKEKIDMSNLFIRENGIFIIEIDKQKIKERVHDHYKKWTKKRNIDLDSIDYNEEWRNIYQLITEINEQIYDGILEDITIEELDNIIKETKAGKAAGISGIPYDFWKKIIVNGEFTKEYKVEDGVDQDETWSPLLWRIFYDALLTRLEKIKEETGYTMETIKHIDINKNILKKLEITYNALAFIDDTTLIGGNKQKLLKMTEICHKFFEINNIKANIKKYELIRINSSEESKNNDLIINNEKIEKVNNPEGNRFLGIYFRHDNRRKVYKDKIRSMINDACRLIYWKKLKEKQIIAIWNIVIIPRIEYQMQAIVLTEDECNELMRKINVLIKHSSDLPSTTPNFLLYDKNIYGLKHIYNLQIKNLTKNIIYIMNDKGRLKEIMELKMIQEQNKIWTRQCIGNLNSISFRRQNSWLINAIDLLKKEKISICKHEYNDRFIHHCIEGGMIEIIEFLTENEIEKSSLSRKKKEKYLNWQYNNNDSKLKIYDKTLNLERKAIITWNDSEGEIIFSKNKKKSRSEKYKRIGVHLIPNSTSINDEDNSPTLIVCTGCNKNIKRINDGICHIYIENENSRIINNRKEDNKLKPYESFGDIKNRNEKLIKDKISKKRLIIEEEEESNIDNINFNKRIDQIDQTIKASENFIEELKNNILENTKEIYDIFIQVNKEKMKLQKKKKITTYISSIMITSYYNKDIIYWRKNFRLDSEDDNKTKKWLQSIILILLLFKENSKINLIIEKSIVKEIIYFQELNNRRKLDINHHLELNYILSYIINHNLQIDIRDKGEDLDYLKIINKLEMENESFMKNDKNIEAIYIKDEILKTNEYNIYWNNNLVKWAYRRWSKIISQAKWKHELLHCKLVEDLFINNYKDEFDWETSLEFISNRNQCRKMVCNSQDSLDRTYKIKNLLTILPTYKLLYDQGTNKINIPICPRCEEDEETWEHIWIYINGQPYENEDNNKEQEDEDNIKKKFDNTETFNDIKVEFVLFLDSKSAILSNKTRYWELLRGMFNKNLNNIGKKKKGSKEMVKRLWELCYDNIKKEIWHKRIENTIEIEKQQGITKRDKRKRKKEEGKSQESENNKKQKNNNKEKTKKQNQNEIIKLVTYERSKGRSTNTGKRDERWNTIQKLIPIDK</sequence>
<accession>A0A2Z6RHH8</accession>
<evidence type="ECO:0000313" key="3">
    <source>
        <dbReference type="Proteomes" id="UP000247702"/>
    </source>
</evidence>
<evidence type="ECO:0000256" key="1">
    <source>
        <dbReference type="SAM" id="MobiDB-lite"/>
    </source>
</evidence>
<feature type="region of interest" description="Disordered" evidence="1">
    <location>
        <begin position="1303"/>
        <end position="1379"/>
    </location>
</feature>
<dbReference type="EMBL" id="BEXD01003557">
    <property type="protein sequence ID" value="GBC01451.1"/>
    <property type="molecule type" value="Genomic_DNA"/>
</dbReference>
<reference evidence="2 3" key="1">
    <citation type="submission" date="2017-11" db="EMBL/GenBank/DDBJ databases">
        <title>The genome of Rhizophagus clarus HR1 reveals common genetic basis of auxotrophy among arbuscular mycorrhizal fungi.</title>
        <authorList>
            <person name="Kobayashi Y."/>
        </authorList>
    </citation>
    <scope>NUCLEOTIDE SEQUENCE [LARGE SCALE GENOMIC DNA]</scope>
    <source>
        <strain evidence="2 3">HR1</strain>
    </source>
</reference>
<protein>
    <recommendedName>
        <fullName evidence="4">Reverse transcriptase domain-containing protein</fullName>
    </recommendedName>
</protein>
<comment type="caution">
    <text evidence="2">The sequence shown here is derived from an EMBL/GenBank/DDBJ whole genome shotgun (WGS) entry which is preliminary data.</text>
</comment>
<organism evidence="2 3">
    <name type="scientific">Rhizophagus clarus</name>
    <dbReference type="NCBI Taxonomy" id="94130"/>
    <lineage>
        <taxon>Eukaryota</taxon>
        <taxon>Fungi</taxon>
        <taxon>Fungi incertae sedis</taxon>
        <taxon>Mucoromycota</taxon>
        <taxon>Glomeromycotina</taxon>
        <taxon>Glomeromycetes</taxon>
        <taxon>Glomerales</taxon>
        <taxon>Glomeraceae</taxon>
        <taxon>Rhizophagus</taxon>
    </lineage>
</organism>
<dbReference type="Proteomes" id="UP000247702">
    <property type="component" value="Unassembled WGS sequence"/>
</dbReference>
<feature type="compositionally biased region" description="Basic and acidic residues" evidence="1">
    <location>
        <begin position="1315"/>
        <end position="1335"/>
    </location>
</feature>
<evidence type="ECO:0008006" key="4">
    <source>
        <dbReference type="Google" id="ProtNLM"/>
    </source>
</evidence>
<gene>
    <name evidence="2" type="ORF">RclHR1_00420013</name>
</gene>
<dbReference type="STRING" id="94130.A0A2Z6RHH8"/>
<name>A0A2Z6RHH8_9GLOM</name>
<evidence type="ECO:0000313" key="2">
    <source>
        <dbReference type="EMBL" id="GBC01451.1"/>
    </source>
</evidence>
<proteinExistence type="predicted"/>
<keyword evidence="3" id="KW-1185">Reference proteome</keyword>